<keyword evidence="3" id="KW-0479">Metal-binding</keyword>
<comment type="similarity">
    <text evidence="3">Belongs to the iron/ascorbate-dependent oxidoreductase family.</text>
</comment>
<dbReference type="Pfam" id="PF14226">
    <property type="entry name" value="DIOX_N"/>
    <property type="match status" value="1"/>
</dbReference>
<dbReference type="GO" id="GO:0017000">
    <property type="term" value="P:antibiotic biosynthetic process"/>
    <property type="evidence" value="ECO:0007669"/>
    <property type="project" value="UniProtKB-KW"/>
</dbReference>
<dbReference type="InterPro" id="IPR050231">
    <property type="entry name" value="Iron_ascorbate_oxido_reductase"/>
</dbReference>
<dbReference type="PANTHER" id="PTHR47990">
    <property type="entry name" value="2-OXOGLUTARATE (2OG) AND FE(II)-DEPENDENT OXYGENASE SUPERFAMILY PROTEIN-RELATED"/>
    <property type="match status" value="1"/>
</dbReference>
<dbReference type="GO" id="GO:0046872">
    <property type="term" value="F:metal ion binding"/>
    <property type="evidence" value="ECO:0007669"/>
    <property type="project" value="UniProtKB-KW"/>
</dbReference>
<evidence type="ECO:0000256" key="2">
    <source>
        <dbReference type="ARBA" id="ARBA00023194"/>
    </source>
</evidence>
<dbReference type="InterPro" id="IPR044861">
    <property type="entry name" value="IPNS-like_FE2OG_OXY"/>
</dbReference>
<sequence>MMDIRTITRIEDPMSITSLPVLDLSLAQNPDTAEQFRTQLREATHEVGFFYLVGHGIPDELQRRLLAVAREFFALPTAEKLAIENVRSPHFRGYTRLGGELTEGKQDWREQIDIGAEQPAAERTDTSPAWEILQGPNQWPDALPELRDVITEWNDTLTSIALSLLREWAVALGQDANIFDDAFAHDPSILIKVVRYPGRPKGAGSQGVGGHKDAGVLTLLYVEPGKGGLQVEHDGDWIDAPPIDGALVVNIGELLEVATGGYLKATVHRVVSPEGDGERISVPFFFNPNYAAQIPEFDLPPELAARATGVTVDANNPIHDSYGANALKSRLRAHPDVAARWWPDIVAAQSAT</sequence>
<organism evidence="5 6">
    <name type="scientific">Rhodococcus erythropolis</name>
    <name type="common">Arthrobacter picolinophilus</name>
    <dbReference type="NCBI Taxonomy" id="1833"/>
    <lineage>
        <taxon>Bacteria</taxon>
        <taxon>Bacillati</taxon>
        <taxon>Actinomycetota</taxon>
        <taxon>Actinomycetes</taxon>
        <taxon>Mycobacteriales</taxon>
        <taxon>Nocardiaceae</taxon>
        <taxon>Rhodococcus</taxon>
        <taxon>Rhodococcus erythropolis group</taxon>
    </lineage>
</organism>
<dbReference type="PROSITE" id="PS51471">
    <property type="entry name" value="FE2OG_OXY"/>
    <property type="match status" value="1"/>
</dbReference>
<dbReference type="GO" id="GO:0016491">
    <property type="term" value="F:oxidoreductase activity"/>
    <property type="evidence" value="ECO:0007669"/>
    <property type="project" value="UniProtKB-KW"/>
</dbReference>
<dbReference type="InterPro" id="IPR026992">
    <property type="entry name" value="DIOX_N"/>
</dbReference>
<gene>
    <name evidence="5" type="ORF">G9444_6148</name>
</gene>
<dbReference type="EMBL" id="CP050124">
    <property type="protein sequence ID" value="QIP43391.1"/>
    <property type="molecule type" value="Genomic_DNA"/>
</dbReference>
<dbReference type="Pfam" id="PF03171">
    <property type="entry name" value="2OG-FeII_Oxy"/>
    <property type="match status" value="1"/>
</dbReference>
<feature type="domain" description="Fe2OG dioxygenase" evidence="4">
    <location>
        <begin position="186"/>
        <end position="288"/>
    </location>
</feature>
<protein>
    <recommendedName>
        <fullName evidence="4">Fe2OG dioxygenase domain-containing protein</fullName>
    </recommendedName>
</protein>
<dbReference type="Gene3D" id="2.60.120.330">
    <property type="entry name" value="B-lactam Antibiotic, Isopenicillin N Synthase, Chain"/>
    <property type="match status" value="1"/>
</dbReference>
<dbReference type="Proteomes" id="UP000502345">
    <property type="component" value="Chromosome"/>
</dbReference>
<dbReference type="InterPro" id="IPR027443">
    <property type="entry name" value="IPNS-like_sf"/>
</dbReference>
<evidence type="ECO:0000313" key="6">
    <source>
        <dbReference type="Proteomes" id="UP000502345"/>
    </source>
</evidence>
<accession>A0A6G9D3H9</accession>
<reference evidence="5 6" key="1">
    <citation type="submission" date="2020-03" db="EMBL/GenBank/DDBJ databases">
        <title>Screen low temperature-resistant strains for efficient degradation of petroleum hydrocarbons under the low temperature.</title>
        <authorList>
            <person name="Wang Y."/>
            <person name="Chen J."/>
        </authorList>
    </citation>
    <scope>NUCLEOTIDE SEQUENCE [LARGE SCALE GENOMIC DNA]</scope>
    <source>
        <strain evidence="5 6">KB1</strain>
    </source>
</reference>
<evidence type="ECO:0000256" key="1">
    <source>
        <dbReference type="ARBA" id="ARBA00004792"/>
    </source>
</evidence>
<comment type="pathway">
    <text evidence="1">Antibiotic biosynthesis.</text>
</comment>
<keyword evidence="3" id="KW-0408">Iron</keyword>
<evidence type="ECO:0000256" key="3">
    <source>
        <dbReference type="RuleBase" id="RU003682"/>
    </source>
</evidence>
<name>A0A6G9D3H9_RHOER</name>
<dbReference type="AlphaFoldDB" id="A0A6G9D3H9"/>
<keyword evidence="3" id="KW-0560">Oxidoreductase</keyword>
<dbReference type="SUPFAM" id="SSF51197">
    <property type="entry name" value="Clavaminate synthase-like"/>
    <property type="match status" value="1"/>
</dbReference>
<evidence type="ECO:0000259" key="4">
    <source>
        <dbReference type="PROSITE" id="PS51471"/>
    </source>
</evidence>
<dbReference type="InterPro" id="IPR005123">
    <property type="entry name" value="Oxoglu/Fe-dep_dioxygenase_dom"/>
</dbReference>
<dbReference type="PRINTS" id="PR00682">
    <property type="entry name" value="IPNSYNTHASE"/>
</dbReference>
<evidence type="ECO:0000313" key="5">
    <source>
        <dbReference type="EMBL" id="QIP43391.1"/>
    </source>
</evidence>
<dbReference type="RefSeq" id="WP_019746062.1">
    <property type="nucleotide sequence ID" value="NZ_AP018733.1"/>
</dbReference>
<proteinExistence type="inferred from homology"/>
<keyword evidence="2" id="KW-0045">Antibiotic biosynthesis</keyword>